<evidence type="ECO:0000256" key="3">
    <source>
        <dbReference type="SAM" id="Coils"/>
    </source>
</evidence>
<dbReference type="Gene3D" id="3.20.20.370">
    <property type="entry name" value="Glycoside hydrolase/deacetylase"/>
    <property type="match status" value="1"/>
</dbReference>
<feature type="domain" description="NodB homology" evidence="5">
    <location>
        <begin position="51"/>
        <end position="225"/>
    </location>
</feature>
<feature type="transmembrane region" description="Helical" evidence="4">
    <location>
        <begin position="6"/>
        <end position="25"/>
    </location>
</feature>
<dbReference type="CDD" id="cd10954">
    <property type="entry name" value="CE4_CtAXE_like"/>
    <property type="match status" value="1"/>
</dbReference>
<dbReference type="Proteomes" id="UP000597877">
    <property type="component" value="Unassembled WGS sequence"/>
</dbReference>
<sequence>MKKTTVVIVTEVIILCILIICFIFGKVPDNKESVKTSEANLNISDMKGTIPRVALTFDDGPSTKYTEKLLKGLKKRGVKATFFLTGERISYSEKIVKRMKKDGHVIGNHTYTHIDLAKTGYNEAKKEIEDTNNAIKEITGEKPKFLRPPYGDWNEKLLEETDMSIVLWSVDPEDWKDRNADVVAKRVIKSTRPGDIILLHDIFGTSVDAALKIVDELQSKGYQFVTVDQIEDSNLIKKQVVE</sequence>
<keyword evidence="4" id="KW-0812">Transmembrane</keyword>
<organism evidence="6 7">
    <name type="scientific">Eubacterium segne</name>
    <dbReference type="NCBI Taxonomy" id="2763045"/>
    <lineage>
        <taxon>Bacteria</taxon>
        <taxon>Bacillati</taxon>
        <taxon>Bacillota</taxon>
        <taxon>Clostridia</taxon>
        <taxon>Eubacteriales</taxon>
        <taxon>Eubacteriaceae</taxon>
        <taxon>Eubacterium</taxon>
    </lineage>
</organism>
<keyword evidence="4" id="KW-0472">Membrane</keyword>
<keyword evidence="4" id="KW-1133">Transmembrane helix</keyword>
<feature type="coiled-coil region" evidence="3">
    <location>
        <begin position="114"/>
        <end position="141"/>
    </location>
</feature>
<gene>
    <name evidence="6" type="ORF">H8S00_03975</name>
</gene>
<evidence type="ECO:0000259" key="5">
    <source>
        <dbReference type="PROSITE" id="PS51677"/>
    </source>
</evidence>
<keyword evidence="3" id="KW-0175">Coiled coil</keyword>
<dbReference type="PANTHER" id="PTHR10587:SF133">
    <property type="entry name" value="CHITIN DEACETYLASE 1-RELATED"/>
    <property type="match status" value="1"/>
</dbReference>
<reference evidence="6 7" key="1">
    <citation type="submission" date="2020-08" db="EMBL/GenBank/DDBJ databases">
        <title>Genome public.</title>
        <authorList>
            <person name="Liu C."/>
            <person name="Sun Q."/>
        </authorList>
    </citation>
    <scope>NUCLEOTIDE SEQUENCE [LARGE SCALE GENOMIC DNA]</scope>
    <source>
        <strain evidence="6 7">BX4</strain>
    </source>
</reference>
<evidence type="ECO:0000313" key="7">
    <source>
        <dbReference type="Proteomes" id="UP000597877"/>
    </source>
</evidence>
<accession>A0ABR7F317</accession>
<dbReference type="InterPro" id="IPR011330">
    <property type="entry name" value="Glyco_hydro/deAcase_b/a-brl"/>
</dbReference>
<name>A0ABR7F317_9FIRM</name>
<evidence type="ECO:0000313" key="6">
    <source>
        <dbReference type="EMBL" id="MBC5667140.1"/>
    </source>
</evidence>
<evidence type="ECO:0000256" key="2">
    <source>
        <dbReference type="ARBA" id="ARBA00022801"/>
    </source>
</evidence>
<keyword evidence="7" id="KW-1185">Reference proteome</keyword>
<dbReference type="InterPro" id="IPR050248">
    <property type="entry name" value="Polysacc_deacetylase_ArnD"/>
</dbReference>
<keyword evidence="1" id="KW-0479">Metal-binding</keyword>
<dbReference type="Pfam" id="PF01522">
    <property type="entry name" value="Polysacc_deac_1"/>
    <property type="match status" value="1"/>
</dbReference>
<comment type="caution">
    <text evidence="6">The sequence shown here is derived from an EMBL/GenBank/DDBJ whole genome shotgun (WGS) entry which is preliminary data.</text>
</comment>
<protein>
    <submittedName>
        <fullName evidence="6">Polysaccharide deacetylase family protein</fullName>
    </submittedName>
</protein>
<evidence type="ECO:0000256" key="4">
    <source>
        <dbReference type="SAM" id="Phobius"/>
    </source>
</evidence>
<dbReference type="PROSITE" id="PS51677">
    <property type="entry name" value="NODB"/>
    <property type="match status" value="1"/>
</dbReference>
<dbReference type="EMBL" id="JACOOZ010000002">
    <property type="protein sequence ID" value="MBC5667140.1"/>
    <property type="molecule type" value="Genomic_DNA"/>
</dbReference>
<dbReference type="PANTHER" id="PTHR10587">
    <property type="entry name" value="GLYCOSYL TRANSFERASE-RELATED"/>
    <property type="match status" value="1"/>
</dbReference>
<dbReference type="RefSeq" id="WP_021952715.1">
    <property type="nucleotide sequence ID" value="NZ_JACOOZ010000002.1"/>
</dbReference>
<evidence type="ECO:0000256" key="1">
    <source>
        <dbReference type="ARBA" id="ARBA00022723"/>
    </source>
</evidence>
<keyword evidence="2" id="KW-0378">Hydrolase</keyword>
<dbReference type="InterPro" id="IPR002509">
    <property type="entry name" value="NODB_dom"/>
</dbReference>
<proteinExistence type="predicted"/>
<dbReference type="SUPFAM" id="SSF88713">
    <property type="entry name" value="Glycoside hydrolase/deacetylase"/>
    <property type="match status" value="1"/>
</dbReference>